<keyword evidence="3" id="KW-1185">Reference proteome</keyword>
<accession>A0A8R2B9Q8</accession>
<reference evidence="2" key="2">
    <citation type="submission" date="2022-06" db="UniProtKB">
        <authorList>
            <consortium name="EnsemblMetazoa"/>
        </authorList>
    </citation>
    <scope>IDENTIFICATION</scope>
</reference>
<dbReference type="OMA" id="HIRCAPK"/>
<name>A0A8R2B9Q8_ACYPI</name>
<dbReference type="RefSeq" id="XP_008188526.1">
    <property type="nucleotide sequence ID" value="XM_008190304.1"/>
</dbReference>
<feature type="domain" description="TTF-type" evidence="1">
    <location>
        <begin position="20"/>
        <end position="116"/>
    </location>
</feature>
<dbReference type="Proteomes" id="UP000007819">
    <property type="component" value="Unassembled WGS sequence"/>
</dbReference>
<dbReference type="KEGG" id="api:103310872"/>
<sequence>MVSDIWLTDDSYIFPSSGKRNLNFQRCWFKRWNWLAYSEKDDRAYCKYCVLFAGKGGGVGKQTFGNLIKKPFKNWKDAIEVFNNHTNCEYHKNCILKGTCAKQILEKKVEPIDIQIDSGIKRKIIENRKKSYSYH</sequence>
<reference evidence="3" key="1">
    <citation type="submission" date="2010-06" db="EMBL/GenBank/DDBJ databases">
        <authorList>
            <person name="Jiang H."/>
            <person name="Abraham K."/>
            <person name="Ali S."/>
            <person name="Alsbrooks S.L."/>
            <person name="Anim B.N."/>
            <person name="Anosike U.S."/>
            <person name="Attaway T."/>
            <person name="Bandaranaike D.P."/>
            <person name="Battles P.K."/>
            <person name="Bell S.N."/>
            <person name="Bell A.V."/>
            <person name="Beltran B."/>
            <person name="Bickham C."/>
            <person name="Bustamante Y."/>
            <person name="Caleb T."/>
            <person name="Canada A."/>
            <person name="Cardenas V."/>
            <person name="Carter K."/>
            <person name="Chacko J."/>
            <person name="Chandrabose M.N."/>
            <person name="Chavez D."/>
            <person name="Chavez A."/>
            <person name="Chen L."/>
            <person name="Chu H.-S."/>
            <person name="Claassen K.J."/>
            <person name="Cockrell R."/>
            <person name="Collins M."/>
            <person name="Cooper J.A."/>
            <person name="Cree A."/>
            <person name="Curry S.M."/>
            <person name="Da Y."/>
            <person name="Dao M.D."/>
            <person name="Das B."/>
            <person name="Davila M.-L."/>
            <person name="Davy-Carroll L."/>
            <person name="Denson S."/>
            <person name="Dinh H."/>
            <person name="Ebong V.E."/>
            <person name="Edwards J.R."/>
            <person name="Egan A."/>
            <person name="El-Daye J."/>
            <person name="Escobedo L."/>
            <person name="Fernandez S."/>
            <person name="Fernando P.R."/>
            <person name="Flagg N."/>
            <person name="Forbes L.D."/>
            <person name="Fowler R.G."/>
            <person name="Fu Q."/>
            <person name="Gabisi R.A."/>
            <person name="Ganer J."/>
            <person name="Garbino Pronczuk A."/>
            <person name="Garcia R.M."/>
            <person name="Garner T."/>
            <person name="Garrett T.E."/>
            <person name="Gonzalez D.A."/>
            <person name="Hamid H."/>
            <person name="Hawkins E.S."/>
            <person name="Hirani K."/>
            <person name="Hogues M.E."/>
            <person name="Hollins B."/>
            <person name="Hsiao C.-H."/>
            <person name="Jabil R."/>
            <person name="James M.L."/>
            <person name="Jhangiani S.N."/>
            <person name="Johnson B."/>
            <person name="Johnson Q."/>
            <person name="Joshi V."/>
            <person name="Kalu J.B."/>
            <person name="Kam C."/>
            <person name="Kashfia A."/>
            <person name="Keebler J."/>
            <person name="Kisamo H."/>
            <person name="Kovar C.L."/>
            <person name="Lago L.A."/>
            <person name="Lai C.-Y."/>
            <person name="Laidlaw J."/>
            <person name="Lara F."/>
            <person name="Le T.-K."/>
            <person name="Lee S.L."/>
            <person name="Legall F.H."/>
            <person name="Lemon S.J."/>
            <person name="Lewis L.R."/>
            <person name="Li B."/>
            <person name="Liu Y."/>
            <person name="Liu Y.-S."/>
            <person name="Lopez J."/>
            <person name="Lozado R.J."/>
            <person name="Lu J."/>
            <person name="Madu R.C."/>
            <person name="Maheshwari M."/>
            <person name="Maheshwari R."/>
            <person name="Malloy K."/>
            <person name="Martinez E."/>
            <person name="Mathew T."/>
            <person name="Mercado I.C."/>
            <person name="Mercado C."/>
            <person name="Meyer B."/>
            <person name="Montgomery K."/>
            <person name="Morgan M.B."/>
            <person name="Munidasa M."/>
            <person name="Nazareth L.V."/>
            <person name="Nelson J."/>
            <person name="Ng B.M."/>
            <person name="Nguyen N.B."/>
            <person name="Nguyen P.Q."/>
            <person name="Nguyen T."/>
            <person name="Obregon M."/>
            <person name="Okwuonu G.O."/>
            <person name="Onwere C.G."/>
            <person name="Orozco G."/>
            <person name="Parra A."/>
            <person name="Patel S."/>
            <person name="Patil S."/>
            <person name="Perez A."/>
            <person name="Perez Y."/>
            <person name="Pham C."/>
            <person name="Primus E.L."/>
            <person name="Pu L.-L."/>
            <person name="Puazo M."/>
            <person name="Qin X."/>
            <person name="Quiroz J.B."/>
            <person name="Reese J."/>
            <person name="Richards S."/>
            <person name="Rives C.M."/>
            <person name="Robberts R."/>
            <person name="Ruiz S.J."/>
            <person name="Ruiz M.J."/>
            <person name="Santibanez J."/>
            <person name="Schneider B.W."/>
            <person name="Sisson I."/>
            <person name="Smith M."/>
            <person name="Sodergren E."/>
            <person name="Song X.-Z."/>
            <person name="Song B.B."/>
            <person name="Summersgill H."/>
            <person name="Thelus R."/>
            <person name="Thornton R.D."/>
            <person name="Trejos Z.Y."/>
            <person name="Usmani K."/>
            <person name="Vattathil S."/>
            <person name="Villasana D."/>
            <person name="Walker D.L."/>
            <person name="Wang S."/>
            <person name="Wang K."/>
            <person name="White C.S."/>
            <person name="Williams A.C."/>
            <person name="Williamson J."/>
            <person name="Wilson K."/>
            <person name="Woghiren I.O."/>
            <person name="Woodworth J.R."/>
            <person name="Worley K.C."/>
            <person name="Wright R.A."/>
            <person name="Wu W."/>
            <person name="Young L."/>
            <person name="Zhang L."/>
            <person name="Zhang J."/>
            <person name="Zhu Y."/>
            <person name="Muzny D.M."/>
            <person name="Weinstock G."/>
            <person name="Gibbs R.A."/>
        </authorList>
    </citation>
    <scope>NUCLEOTIDE SEQUENCE [LARGE SCALE GENOMIC DNA]</scope>
    <source>
        <strain evidence="3">LSR1</strain>
    </source>
</reference>
<proteinExistence type="predicted"/>
<dbReference type="InterPro" id="IPR006580">
    <property type="entry name" value="Znf_TTF"/>
</dbReference>
<dbReference type="SMART" id="SM00597">
    <property type="entry name" value="ZnF_TTF"/>
    <property type="match status" value="1"/>
</dbReference>
<dbReference type="AlphaFoldDB" id="A0A8R2B9Q8"/>
<organism evidence="2 3">
    <name type="scientific">Acyrthosiphon pisum</name>
    <name type="common">Pea aphid</name>
    <dbReference type="NCBI Taxonomy" id="7029"/>
    <lineage>
        <taxon>Eukaryota</taxon>
        <taxon>Metazoa</taxon>
        <taxon>Ecdysozoa</taxon>
        <taxon>Arthropoda</taxon>
        <taxon>Hexapoda</taxon>
        <taxon>Insecta</taxon>
        <taxon>Pterygota</taxon>
        <taxon>Neoptera</taxon>
        <taxon>Paraneoptera</taxon>
        <taxon>Hemiptera</taxon>
        <taxon>Sternorrhyncha</taxon>
        <taxon>Aphidomorpha</taxon>
        <taxon>Aphidoidea</taxon>
        <taxon>Aphididae</taxon>
        <taxon>Macrosiphini</taxon>
        <taxon>Acyrthosiphon</taxon>
    </lineage>
</organism>
<evidence type="ECO:0000259" key="1">
    <source>
        <dbReference type="SMART" id="SM00597"/>
    </source>
</evidence>
<protein>
    <recommendedName>
        <fullName evidence="1">TTF-type domain-containing protein</fullName>
    </recommendedName>
</protein>
<dbReference type="EnsemblMetazoa" id="XM_008190304.1">
    <property type="protein sequence ID" value="XP_008188526.1"/>
    <property type="gene ID" value="LOC103310872"/>
</dbReference>
<evidence type="ECO:0000313" key="2">
    <source>
        <dbReference type="EnsemblMetazoa" id="XP_008188526.1"/>
    </source>
</evidence>
<evidence type="ECO:0000313" key="3">
    <source>
        <dbReference type="Proteomes" id="UP000007819"/>
    </source>
</evidence>
<dbReference type="GeneID" id="103310872"/>
<dbReference type="OrthoDB" id="6590038at2759"/>